<dbReference type="EMBL" id="JBELQA010000006">
    <property type="protein sequence ID" value="MFL9831471.1"/>
    <property type="molecule type" value="Genomic_DNA"/>
</dbReference>
<accession>A0ABW8XUA0</accession>
<dbReference type="RefSeq" id="WP_408081943.1">
    <property type="nucleotide sequence ID" value="NZ_JBELQA010000006.1"/>
</dbReference>
<comment type="caution">
    <text evidence="1">The sequence shown here is derived from an EMBL/GenBank/DDBJ whole genome shotgun (WGS) entry which is preliminary data.</text>
</comment>
<dbReference type="Proteomes" id="UP001629260">
    <property type="component" value="Unassembled WGS sequence"/>
</dbReference>
<dbReference type="SUPFAM" id="SSF52047">
    <property type="entry name" value="RNI-like"/>
    <property type="match status" value="1"/>
</dbReference>
<reference evidence="1 2" key="1">
    <citation type="submission" date="2024-06" db="EMBL/GenBank/DDBJ databases">
        <authorList>
            <person name="Kaempfer P."/>
            <person name="Viver T."/>
        </authorList>
    </citation>
    <scope>NUCLEOTIDE SEQUENCE [LARGE SCALE GENOMIC DNA]</scope>
    <source>
        <strain evidence="1 2">ST-87</strain>
    </source>
</reference>
<keyword evidence="2" id="KW-1185">Reference proteome</keyword>
<name>A0ABW8XUA0_9FLAO</name>
<gene>
    <name evidence="1" type="ORF">ABS764_11495</name>
</gene>
<organism evidence="1 2">
    <name type="scientific">Flavobacterium plantiphilum</name>
    <dbReference type="NCBI Taxonomy" id="3163297"/>
    <lineage>
        <taxon>Bacteria</taxon>
        <taxon>Pseudomonadati</taxon>
        <taxon>Bacteroidota</taxon>
        <taxon>Flavobacteriia</taxon>
        <taxon>Flavobacteriales</taxon>
        <taxon>Flavobacteriaceae</taxon>
        <taxon>Flavobacterium</taxon>
    </lineage>
</organism>
<dbReference type="InterPro" id="IPR032675">
    <property type="entry name" value="LRR_dom_sf"/>
</dbReference>
<evidence type="ECO:0000313" key="1">
    <source>
        <dbReference type="EMBL" id="MFL9831471.1"/>
    </source>
</evidence>
<sequence length="176" mass="20723">MQLTKEEKKFWQRYFRVEKIGDIPNVWPSIGGYGYGDEQFDDYFYFISLRVSIVHEIILKGSYVTDEGVKHMTVFKELKLLYLRKHQAITKKSIPYFNQMKSLESLNITKTNITLTDLCENLNNQSLKEVFIDSEENEENILEKAFILKERMPNCNIYLDTCFATNILGNPIKPIF</sequence>
<proteinExistence type="predicted"/>
<dbReference type="Gene3D" id="3.80.10.10">
    <property type="entry name" value="Ribonuclease Inhibitor"/>
    <property type="match status" value="1"/>
</dbReference>
<evidence type="ECO:0000313" key="2">
    <source>
        <dbReference type="Proteomes" id="UP001629260"/>
    </source>
</evidence>
<protein>
    <submittedName>
        <fullName evidence="1">Uncharacterized protein</fullName>
    </submittedName>
</protein>